<dbReference type="Pfam" id="PF00753">
    <property type="entry name" value="Lactamase_B"/>
    <property type="match status" value="1"/>
</dbReference>
<dbReference type="SUPFAM" id="SSF56281">
    <property type="entry name" value="Metallo-hydrolase/oxidoreductase"/>
    <property type="match status" value="1"/>
</dbReference>
<name>A0A238ULL7_HALEZ</name>
<accession>A0A238ULL7</accession>
<dbReference type="AlphaFoldDB" id="A0A238ULL7"/>
<dbReference type="Proteomes" id="UP000198297">
    <property type="component" value="Unassembled WGS sequence"/>
</dbReference>
<evidence type="ECO:0000259" key="1">
    <source>
        <dbReference type="Pfam" id="PF00753"/>
    </source>
</evidence>
<gene>
    <name evidence="2" type="ORF">SAMN06266787_10161</name>
</gene>
<evidence type="ECO:0000313" key="2">
    <source>
        <dbReference type="EMBL" id="SNR23002.1"/>
    </source>
</evidence>
<dbReference type="InterPro" id="IPR001279">
    <property type="entry name" value="Metallo-B-lactamas"/>
</dbReference>
<dbReference type="Gene3D" id="3.60.15.10">
    <property type="entry name" value="Ribonuclease Z/Hydroxyacylglutathione hydrolase-like"/>
    <property type="match status" value="1"/>
</dbReference>
<dbReference type="InterPro" id="IPR036866">
    <property type="entry name" value="RibonucZ/Hydroxyglut_hydro"/>
</dbReference>
<evidence type="ECO:0000313" key="3">
    <source>
        <dbReference type="Proteomes" id="UP000198297"/>
    </source>
</evidence>
<dbReference type="EMBL" id="FZNK01000001">
    <property type="protein sequence ID" value="SNR23002.1"/>
    <property type="molecule type" value="Genomic_DNA"/>
</dbReference>
<organism evidence="2 3">
    <name type="scientific">Halorubrum ezzemoulense</name>
    <name type="common">Halorubrum chaoviator</name>
    <dbReference type="NCBI Taxonomy" id="337243"/>
    <lineage>
        <taxon>Archaea</taxon>
        <taxon>Methanobacteriati</taxon>
        <taxon>Methanobacteriota</taxon>
        <taxon>Stenosarchaea group</taxon>
        <taxon>Halobacteria</taxon>
        <taxon>Halobacteriales</taxon>
        <taxon>Haloferacaceae</taxon>
        <taxon>Halorubrum</taxon>
    </lineage>
</organism>
<proteinExistence type="predicted"/>
<feature type="domain" description="Metallo-beta-lactamase" evidence="1">
    <location>
        <begin position="2"/>
        <end position="126"/>
    </location>
</feature>
<sequence length="145" mass="14867">MVDRTGAAVFAHEAEAPYLEGDEELVKSSEERPTAIEPATVDVRLTGGETFATAAGPTEVVPTPGHGPGHVSAYFPGAELLVSADALTVADGELAGLSPEMTPDLDTALESVAVLADRDVAETVCFHGGHVEAGTERLEEIAGGE</sequence>
<protein>
    <submittedName>
        <fullName evidence="2">Metallo-beta-lactamase superfamily protein</fullName>
    </submittedName>
</protein>
<reference evidence="2 3" key="1">
    <citation type="submission" date="2017-06" db="EMBL/GenBank/DDBJ databases">
        <authorList>
            <person name="Kim H.J."/>
            <person name="Triplett B.A."/>
        </authorList>
    </citation>
    <scope>NUCLEOTIDE SEQUENCE [LARGE SCALE GENOMIC DNA]</scope>
    <source>
        <strain evidence="2 3">DSM 19316</strain>
    </source>
</reference>